<dbReference type="Proteomes" id="UP000663671">
    <property type="component" value="Chromosome 2"/>
</dbReference>
<gene>
    <name evidence="2" type="ORF">I7I51_07405</name>
</gene>
<feature type="region of interest" description="Disordered" evidence="1">
    <location>
        <begin position="263"/>
        <end position="285"/>
    </location>
</feature>
<protein>
    <submittedName>
        <fullName evidence="2">Uncharacterized protein</fullName>
    </submittedName>
</protein>
<dbReference type="EMBL" id="CP069109">
    <property type="protein sequence ID" value="QSS57986.1"/>
    <property type="molecule type" value="Genomic_DNA"/>
</dbReference>
<accession>A0A8A1LV33</accession>
<proteinExistence type="predicted"/>
<evidence type="ECO:0000313" key="2">
    <source>
        <dbReference type="EMBL" id="QSS57986.1"/>
    </source>
</evidence>
<dbReference type="VEuPathDB" id="FungiDB:I7I51_07405"/>
<sequence length="285" mass="32489">MVKKDPSTFVPDVVASWRFVPARCFALHRYACPTKGGGCVMRPPHRTEFEKYHRVPDGVKLVTAAGVRLASKWWSGKERDDPAQQHQQQQEQHMERVFLPSTSTTYTEYKIRHVLLYPPKPAHQTRQITDRKNGWFRNRAESFIVCWLQNSYPISSHGGLCMNVGEEREGHSQPQTSVSTDSRAGEPLAVSESSFFKRFYFLPTVDAINPRPIHPALSPRPLASQRSQTLANELRKNLAPQAIEARSSGTVYVSDIQYSGRLRKLQSSASKEKETMKRTTKKHKI</sequence>
<organism evidence="2 3">
    <name type="scientific">Ajellomyces capsulatus</name>
    <name type="common">Darling's disease fungus</name>
    <name type="synonym">Histoplasma capsulatum</name>
    <dbReference type="NCBI Taxonomy" id="5037"/>
    <lineage>
        <taxon>Eukaryota</taxon>
        <taxon>Fungi</taxon>
        <taxon>Dikarya</taxon>
        <taxon>Ascomycota</taxon>
        <taxon>Pezizomycotina</taxon>
        <taxon>Eurotiomycetes</taxon>
        <taxon>Eurotiomycetidae</taxon>
        <taxon>Onygenales</taxon>
        <taxon>Ajellomycetaceae</taxon>
        <taxon>Histoplasma</taxon>
    </lineage>
</organism>
<reference evidence="2" key="1">
    <citation type="submission" date="2021-01" db="EMBL/GenBank/DDBJ databases">
        <title>Chromosome-level genome assembly of a human fungal pathogen reveals clustering of transcriptionally co-regulated genes.</title>
        <authorList>
            <person name="Voorhies M."/>
            <person name="Cohen S."/>
            <person name="Shea T.P."/>
            <person name="Petrus S."/>
            <person name="Munoz J.F."/>
            <person name="Poplawski S."/>
            <person name="Goldman W.E."/>
            <person name="Michael T."/>
            <person name="Cuomo C.A."/>
            <person name="Sil A."/>
            <person name="Beyhan S."/>
        </authorList>
    </citation>
    <scope>NUCLEOTIDE SEQUENCE</scope>
    <source>
        <strain evidence="2">WU24</strain>
    </source>
</reference>
<evidence type="ECO:0000313" key="3">
    <source>
        <dbReference type="Proteomes" id="UP000663671"/>
    </source>
</evidence>
<dbReference type="OrthoDB" id="10568807at2759"/>
<dbReference type="AlphaFoldDB" id="A0A8A1LV33"/>
<name>A0A8A1LV33_AJECA</name>
<evidence type="ECO:0000256" key="1">
    <source>
        <dbReference type="SAM" id="MobiDB-lite"/>
    </source>
</evidence>